<reference evidence="6" key="1">
    <citation type="submission" date="2022-11" db="UniProtKB">
        <authorList>
            <consortium name="WormBaseParasite"/>
        </authorList>
    </citation>
    <scope>IDENTIFICATION</scope>
</reference>
<organism evidence="5 6">
    <name type="scientific">Acrobeloides nanus</name>
    <dbReference type="NCBI Taxonomy" id="290746"/>
    <lineage>
        <taxon>Eukaryota</taxon>
        <taxon>Metazoa</taxon>
        <taxon>Ecdysozoa</taxon>
        <taxon>Nematoda</taxon>
        <taxon>Chromadorea</taxon>
        <taxon>Rhabditida</taxon>
        <taxon>Tylenchina</taxon>
        <taxon>Cephalobomorpha</taxon>
        <taxon>Cephaloboidea</taxon>
        <taxon>Cephalobidae</taxon>
        <taxon>Acrobeloides</taxon>
    </lineage>
</organism>
<keyword evidence="2" id="KW-0378">Hydrolase</keyword>
<dbReference type="PANTHER" id="PTHR22958:SF1">
    <property type="entry name" value="GLYCEROPHOSPHOCHOLINE PHOSPHODIESTERASE GPCPD1"/>
    <property type="match status" value="1"/>
</dbReference>
<dbReference type="WBParaSite" id="ACRNAN_scaffold235.g22615.t1">
    <property type="protein sequence ID" value="ACRNAN_scaffold235.g22615.t1"/>
    <property type="gene ID" value="ACRNAN_scaffold235.g22615"/>
</dbReference>
<feature type="domain" description="GP-PDE" evidence="4">
    <location>
        <begin position="276"/>
        <end position="591"/>
    </location>
</feature>
<dbReference type="PROSITE" id="PS51704">
    <property type="entry name" value="GP_PDE"/>
    <property type="match status" value="1"/>
</dbReference>
<comment type="similarity">
    <text evidence="1">Belongs to the glycerophosphoryl diester phosphodiesterase family.</text>
</comment>
<dbReference type="PANTHER" id="PTHR22958">
    <property type="entry name" value="GLYCEROPHOSPHORYL DIESTER PHOSPHODIESTERASE"/>
    <property type="match status" value="1"/>
</dbReference>
<evidence type="ECO:0000313" key="5">
    <source>
        <dbReference type="Proteomes" id="UP000887540"/>
    </source>
</evidence>
<sequence>MSTVEARNGICSTGFDEFGSYGGKHLLIDGWLHNQNLHEIYIYVYGRALKFFKPKYEQRTHYIKIVPFDLRYAEEYNYFHLHRPVTWRVSSVYRSSVASDEGDQEDGQDGVNILPDLPCFSNCEIAVLTKGNPNYKAQSITGEAFRNSEDYFIFRTQTVSCENLAFRIELYSTKRLDSVSELSELEDESKEVKNELRNGNRIKLERIAMTYCLPTNLTDTFGTVSLTILAKSQKPIGQIKLGYLFSKPIKQETILTMENSFSRHWTKRFTLEVGHRGMGDSYTKSASTRENTISSLSRAAEQGADFVEFDVQLTKDKIPVIYHDFYVLVSVVKRSSSMRDLSKADEKESSAQSTLPSAQSSLGEFHQLAVKDLHLKQLQMLHLEHYRAIEEDFKGMLKVTSDENENPDDWPFPKLVDVLEKVDHHVGFNVEIKYPMKMADGNDECETYFERNEYVNIILNEVLVHAGNRRIIFSSFDPDICTLVARKQNMYPVLYLCVGETARYVPFQDLRSQSSSMAVNFATGAMLLGVNFHSEDLLRDPTPVKQAAELGLVSFVWGDDLDTQENIDYFKNELKVDGIIYDRIGEFQKRRNVFIVEKETRDKLFKERSPSPSRTTSVEDYSIAQNLNKYNLLLTVDRRNPHERRLSAGGSHEI</sequence>
<evidence type="ECO:0000256" key="3">
    <source>
        <dbReference type="SAM" id="Coils"/>
    </source>
</evidence>
<dbReference type="FunFam" id="3.20.20.190:FF:000032">
    <property type="entry name" value="Glycerophosphoryl diester phosphodiesterase, putative"/>
    <property type="match status" value="1"/>
</dbReference>
<dbReference type="Pfam" id="PF25329">
    <property type="entry name" value="C2_GDE1"/>
    <property type="match status" value="1"/>
</dbReference>
<dbReference type="InterPro" id="IPR017946">
    <property type="entry name" value="PLC-like_Pdiesterase_TIM-brl"/>
</dbReference>
<evidence type="ECO:0000256" key="2">
    <source>
        <dbReference type="ARBA" id="ARBA00022801"/>
    </source>
</evidence>
<name>A0A914DFF9_9BILA</name>
<dbReference type="GO" id="GO:0047389">
    <property type="term" value="F:glycerophosphocholine phosphodiesterase activity"/>
    <property type="evidence" value="ECO:0007669"/>
    <property type="project" value="TreeGrafter"/>
</dbReference>
<evidence type="ECO:0000313" key="6">
    <source>
        <dbReference type="WBParaSite" id="ACRNAN_scaffold235.g22615.t1"/>
    </source>
</evidence>
<dbReference type="AlphaFoldDB" id="A0A914DFF9"/>
<evidence type="ECO:0000259" key="4">
    <source>
        <dbReference type="PROSITE" id="PS51704"/>
    </source>
</evidence>
<dbReference type="SUPFAM" id="SSF51695">
    <property type="entry name" value="PLC-like phosphodiesterases"/>
    <property type="match status" value="1"/>
</dbReference>
<dbReference type="Proteomes" id="UP000887540">
    <property type="component" value="Unplaced"/>
</dbReference>
<keyword evidence="3" id="KW-0175">Coiled coil</keyword>
<feature type="coiled-coil region" evidence="3">
    <location>
        <begin position="175"/>
        <end position="202"/>
    </location>
</feature>
<dbReference type="Pfam" id="PF03009">
    <property type="entry name" value="GDPD"/>
    <property type="match status" value="1"/>
</dbReference>
<protein>
    <submittedName>
        <fullName evidence="6">GP-PDE domain-containing protein</fullName>
    </submittedName>
</protein>
<dbReference type="InterPro" id="IPR030395">
    <property type="entry name" value="GP_PDE_dom"/>
</dbReference>
<proteinExistence type="inferred from homology"/>
<dbReference type="GO" id="GO:0046475">
    <property type="term" value="P:glycerophospholipid catabolic process"/>
    <property type="evidence" value="ECO:0007669"/>
    <property type="project" value="TreeGrafter"/>
</dbReference>
<dbReference type="InterPro" id="IPR051578">
    <property type="entry name" value="GDPD"/>
</dbReference>
<dbReference type="InterPro" id="IPR057506">
    <property type="entry name" value="C2_GPCPD1"/>
</dbReference>
<accession>A0A914DFF9</accession>
<evidence type="ECO:0000256" key="1">
    <source>
        <dbReference type="ARBA" id="ARBA00007277"/>
    </source>
</evidence>
<keyword evidence="5" id="KW-1185">Reference proteome</keyword>
<dbReference type="Gene3D" id="3.20.20.190">
    <property type="entry name" value="Phosphatidylinositol (PI) phosphodiesterase"/>
    <property type="match status" value="1"/>
</dbReference>